<comment type="similarity">
    <text evidence="4">Belongs to the flavoredoxin family.</text>
</comment>
<feature type="domain" description="Flavin reductase like" evidence="5">
    <location>
        <begin position="21"/>
        <end position="176"/>
    </location>
</feature>
<keyword evidence="2" id="KW-0285">Flavoprotein</keyword>
<dbReference type="OrthoDB" id="9794638at2"/>
<dbReference type="InterPro" id="IPR002563">
    <property type="entry name" value="Flavin_Rdtase-like_dom"/>
</dbReference>
<comment type="cofactor">
    <cofactor evidence="1">
        <name>FMN</name>
        <dbReference type="ChEBI" id="CHEBI:58210"/>
    </cofactor>
</comment>
<comment type="caution">
    <text evidence="6">The sequence shown here is derived from an EMBL/GenBank/DDBJ whole genome shotgun (WGS) entry which is preliminary data.</text>
</comment>
<reference evidence="6 7" key="1">
    <citation type="submission" date="2017-10" db="EMBL/GenBank/DDBJ databases">
        <title>The draft genome sequence of Lewinella marina KCTC 32374.</title>
        <authorList>
            <person name="Wang K."/>
        </authorList>
    </citation>
    <scope>NUCLEOTIDE SEQUENCE [LARGE SCALE GENOMIC DNA]</scope>
    <source>
        <strain evidence="6 7">MKG-38</strain>
    </source>
</reference>
<evidence type="ECO:0000313" key="6">
    <source>
        <dbReference type="EMBL" id="PHK97729.1"/>
    </source>
</evidence>
<keyword evidence="7" id="KW-1185">Reference proteome</keyword>
<dbReference type="Pfam" id="PF01613">
    <property type="entry name" value="Flavin_Reduct"/>
    <property type="match status" value="1"/>
</dbReference>
<name>A0A2G0CCM7_9BACT</name>
<dbReference type="Proteomes" id="UP000226437">
    <property type="component" value="Unassembled WGS sequence"/>
</dbReference>
<dbReference type="SUPFAM" id="SSF50475">
    <property type="entry name" value="FMN-binding split barrel"/>
    <property type="match status" value="1"/>
</dbReference>
<dbReference type="PANTHER" id="PTHR33798">
    <property type="entry name" value="FLAVOPROTEIN OXYGENASE"/>
    <property type="match status" value="1"/>
</dbReference>
<evidence type="ECO:0000256" key="3">
    <source>
        <dbReference type="ARBA" id="ARBA00022643"/>
    </source>
</evidence>
<keyword evidence="3" id="KW-0288">FMN</keyword>
<evidence type="ECO:0000256" key="4">
    <source>
        <dbReference type="ARBA" id="ARBA00038054"/>
    </source>
</evidence>
<dbReference type="SMART" id="SM00903">
    <property type="entry name" value="Flavin_Reduct"/>
    <property type="match status" value="1"/>
</dbReference>
<dbReference type="Gene3D" id="2.30.110.10">
    <property type="entry name" value="Electron Transport, Fmn-binding Protein, Chain A"/>
    <property type="match status" value="1"/>
</dbReference>
<dbReference type="RefSeq" id="WP_099107383.1">
    <property type="nucleotide sequence ID" value="NZ_JAATJF010000005.1"/>
</dbReference>
<dbReference type="PANTHER" id="PTHR33798:SF5">
    <property type="entry name" value="FLAVIN REDUCTASE LIKE DOMAIN-CONTAINING PROTEIN"/>
    <property type="match status" value="1"/>
</dbReference>
<accession>A0A2G0CCM7</accession>
<dbReference type="GO" id="GO:0010181">
    <property type="term" value="F:FMN binding"/>
    <property type="evidence" value="ECO:0007669"/>
    <property type="project" value="InterPro"/>
</dbReference>
<dbReference type="EMBL" id="PDLO01000007">
    <property type="protein sequence ID" value="PHK97729.1"/>
    <property type="molecule type" value="Genomic_DNA"/>
</dbReference>
<evidence type="ECO:0000256" key="2">
    <source>
        <dbReference type="ARBA" id="ARBA00022630"/>
    </source>
</evidence>
<organism evidence="6 7">
    <name type="scientific">Neolewinella marina</name>
    <dbReference type="NCBI Taxonomy" id="438751"/>
    <lineage>
        <taxon>Bacteria</taxon>
        <taxon>Pseudomonadati</taxon>
        <taxon>Bacteroidota</taxon>
        <taxon>Saprospiria</taxon>
        <taxon>Saprospirales</taxon>
        <taxon>Lewinellaceae</taxon>
        <taxon>Neolewinella</taxon>
    </lineage>
</organism>
<protein>
    <submittedName>
        <fullName evidence="6">Flavin reductase</fullName>
    </submittedName>
</protein>
<evidence type="ECO:0000313" key="7">
    <source>
        <dbReference type="Proteomes" id="UP000226437"/>
    </source>
</evidence>
<dbReference type="AlphaFoldDB" id="A0A2G0CCM7"/>
<dbReference type="InterPro" id="IPR012349">
    <property type="entry name" value="Split_barrel_FMN-bd"/>
</dbReference>
<dbReference type="GO" id="GO:0016646">
    <property type="term" value="F:oxidoreductase activity, acting on the CH-NH group of donors, NAD or NADP as acceptor"/>
    <property type="evidence" value="ECO:0007669"/>
    <property type="project" value="UniProtKB-ARBA"/>
</dbReference>
<evidence type="ECO:0000259" key="5">
    <source>
        <dbReference type="SMART" id="SM00903"/>
    </source>
</evidence>
<proteinExistence type="inferred from homology"/>
<sequence length="290" mass="31568">MTLDPNALDTRDLYTCLSTAVAPRPIAFASTVDAEGRINLSPFSYFNVFSTTPPILVFSPIRRGRDGSAKDTLNNVHAVPEVVINIVNYAMVEQMSLTSTEYPTGVNEFEKGGFTPLASDCVRPPRVKESPVSFECRVDQVIPLGDGGGAGNLVVARVVRIHIDESVLDDKGQLDTRKLDLVARMGGNDYCRATPANLFEIPKPLRTLGQGVDQLPAHIRESTVLTGNNLGRLGNLEKLPDENLRREVGEWPEVIAARETGTEALHRLAQQYLEAGQTEEALAVLLHAAP</sequence>
<evidence type="ECO:0000256" key="1">
    <source>
        <dbReference type="ARBA" id="ARBA00001917"/>
    </source>
</evidence>
<gene>
    <name evidence="6" type="ORF">CGL56_14990</name>
</gene>